<dbReference type="EMBL" id="MU118182">
    <property type="protein sequence ID" value="KAF9643823.1"/>
    <property type="molecule type" value="Genomic_DNA"/>
</dbReference>
<name>A0ACB6Z3F1_THEGA</name>
<keyword evidence="2" id="KW-1185">Reference proteome</keyword>
<protein>
    <submittedName>
        <fullName evidence="1">Uncharacterized protein</fullName>
    </submittedName>
</protein>
<gene>
    <name evidence="1" type="ORF">BDM02DRAFT_3191156</name>
</gene>
<proteinExistence type="predicted"/>
<reference evidence="1" key="2">
    <citation type="journal article" date="2020" name="Nat. Commun.">
        <title>Large-scale genome sequencing of mycorrhizal fungi provides insights into the early evolution of symbiotic traits.</title>
        <authorList>
            <person name="Miyauchi S."/>
            <person name="Kiss E."/>
            <person name="Kuo A."/>
            <person name="Drula E."/>
            <person name="Kohler A."/>
            <person name="Sanchez-Garcia M."/>
            <person name="Morin E."/>
            <person name="Andreopoulos B."/>
            <person name="Barry K.W."/>
            <person name="Bonito G."/>
            <person name="Buee M."/>
            <person name="Carver A."/>
            <person name="Chen C."/>
            <person name="Cichocki N."/>
            <person name="Clum A."/>
            <person name="Culley D."/>
            <person name="Crous P.W."/>
            <person name="Fauchery L."/>
            <person name="Girlanda M."/>
            <person name="Hayes R.D."/>
            <person name="Keri Z."/>
            <person name="LaButti K."/>
            <person name="Lipzen A."/>
            <person name="Lombard V."/>
            <person name="Magnuson J."/>
            <person name="Maillard F."/>
            <person name="Murat C."/>
            <person name="Nolan M."/>
            <person name="Ohm R.A."/>
            <person name="Pangilinan J."/>
            <person name="Pereira M.F."/>
            <person name="Perotto S."/>
            <person name="Peter M."/>
            <person name="Pfister S."/>
            <person name="Riley R."/>
            <person name="Sitrit Y."/>
            <person name="Stielow J.B."/>
            <person name="Szollosi G."/>
            <person name="Zifcakova L."/>
            <person name="Stursova M."/>
            <person name="Spatafora J.W."/>
            <person name="Tedersoo L."/>
            <person name="Vaario L.M."/>
            <person name="Yamada A."/>
            <person name="Yan M."/>
            <person name="Wang P."/>
            <person name="Xu J."/>
            <person name="Bruns T."/>
            <person name="Baldrian P."/>
            <person name="Vilgalys R."/>
            <person name="Dunand C."/>
            <person name="Henrissat B."/>
            <person name="Grigoriev I.V."/>
            <person name="Hibbett D."/>
            <person name="Nagy L.G."/>
            <person name="Martin F.M."/>
        </authorList>
    </citation>
    <scope>NUCLEOTIDE SEQUENCE</scope>
    <source>
        <strain evidence="1">P2</strain>
    </source>
</reference>
<reference evidence="1" key="1">
    <citation type="submission" date="2019-10" db="EMBL/GenBank/DDBJ databases">
        <authorList>
            <consortium name="DOE Joint Genome Institute"/>
            <person name="Kuo A."/>
            <person name="Miyauchi S."/>
            <person name="Kiss E."/>
            <person name="Drula E."/>
            <person name="Kohler A."/>
            <person name="Sanchez-Garcia M."/>
            <person name="Andreopoulos B."/>
            <person name="Barry K.W."/>
            <person name="Bonito G."/>
            <person name="Buee M."/>
            <person name="Carver A."/>
            <person name="Chen C."/>
            <person name="Cichocki N."/>
            <person name="Clum A."/>
            <person name="Culley D."/>
            <person name="Crous P.W."/>
            <person name="Fauchery L."/>
            <person name="Girlanda M."/>
            <person name="Hayes R."/>
            <person name="Keri Z."/>
            <person name="Labutti K."/>
            <person name="Lipzen A."/>
            <person name="Lombard V."/>
            <person name="Magnuson J."/>
            <person name="Maillard F."/>
            <person name="Morin E."/>
            <person name="Murat C."/>
            <person name="Nolan M."/>
            <person name="Ohm R."/>
            <person name="Pangilinan J."/>
            <person name="Pereira M."/>
            <person name="Perotto S."/>
            <person name="Peter M."/>
            <person name="Riley R."/>
            <person name="Sitrit Y."/>
            <person name="Stielow B."/>
            <person name="Szollosi G."/>
            <person name="Zifcakova L."/>
            <person name="Stursova M."/>
            <person name="Spatafora J.W."/>
            <person name="Tedersoo L."/>
            <person name="Vaario L.-M."/>
            <person name="Yamada A."/>
            <person name="Yan M."/>
            <person name="Wang P."/>
            <person name="Xu J."/>
            <person name="Bruns T."/>
            <person name="Baldrian P."/>
            <person name="Vilgalys R."/>
            <person name="Henrissat B."/>
            <person name="Grigoriev I.V."/>
            <person name="Hibbett D."/>
            <person name="Nagy L.G."/>
            <person name="Martin F.M."/>
        </authorList>
    </citation>
    <scope>NUCLEOTIDE SEQUENCE</scope>
    <source>
        <strain evidence="1">P2</strain>
    </source>
</reference>
<accession>A0ACB6Z3F1</accession>
<organism evidence="1 2">
    <name type="scientific">Thelephora ganbajun</name>
    <name type="common">Ganba fungus</name>
    <dbReference type="NCBI Taxonomy" id="370292"/>
    <lineage>
        <taxon>Eukaryota</taxon>
        <taxon>Fungi</taxon>
        <taxon>Dikarya</taxon>
        <taxon>Basidiomycota</taxon>
        <taxon>Agaricomycotina</taxon>
        <taxon>Agaricomycetes</taxon>
        <taxon>Thelephorales</taxon>
        <taxon>Thelephoraceae</taxon>
        <taxon>Thelephora</taxon>
    </lineage>
</organism>
<dbReference type="Proteomes" id="UP000886501">
    <property type="component" value="Unassembled WGS sequence"/>
</dbReference>
<comment type="caution">
    <text evidence="1">The sequence shown here is derived from an EMBL/GenBank/DDBJ whole genome shotgun (WGS) entry which is preliminary data.</text>
</comment>
<evidence type="ECO:0000313" key="1">
    <source>
        <dbReference type="EMBL" id="KAF9643823.1"/>
    </source>
</evidence>
<evidence type="ECO:0000313" key="2">
    <source>
        <dbReference type="Proteomes" id="UP000886501"/>
    </source>
</evidence>
<sequence>MVRHHGSREAASKKHPRRAFSFMSLGTRTRGWDKNPPPRDCPYGIFGKRMQRSLMGFGSLATAFYSRELISEAILNESHGTSNPGKRNMHYFHERLGHHKNSTTTEYKTMCRAIKALFRQFPDIKRDIGRNNQDIELLISKIRKVMKGAHAARNADANVIWRDIFILSHDDAKKRGWSMPATIEKTSHGIKSEYTARFLLPFSERDKYLKDPTTYCEQVERNKIKLSLSGTWPAILYDEAMVEADNELIGLFRSETLLRCGITILCSPSAGRGWKYPERGARSFSASQKESNAEINGINKVTPEVIAYISTLVVFAIHDSKCFSRELSGIDLSELYHDVVTVLRTKTEWASKTLGFWNEIFFGEREEEEEEPKVNREERFKQLEAKQ</sequence>